<dbReference type="Gene3D" id="3.40.50.2000">
    <property type="entry name" value="Glycogen Phosphorylase B"/>
    <property type="match status" value="2"/>
</dbReference>
<feature type="region of interest" description="Disordered" evidence="1">
    <location>
        <begin position="406"/>
        <end position="426"/>
    </location>
</feature>
<dbReference type="PANTHER" id="PTHR45947:SF3">
    <property type="entry name" value="SULFOQUINOVOSYL TRANSFERASE SQD2"/>
    <property type="match status" value="1"/>
</dbReference>
<organism evidence="3 4">
    <name type="scientific">Siccirubricoccus deserti</name>
    <dbReference type="NCBI Taxonomy" id="2013562"/>
    <lineage>
        <taxon>Bacteria</taxon>
        <taxon>Pseudomonadati</taxon>
        <taxon>Pseudomonadota</taxon>
        <taxon>Alphaproteobacteria</taxon>
        <taxon>Acetobacterales</taxon>
        <taxon>Roseomonadaceae</taxon>
        <taxon>Siccirubricoccus</taxon>
    </lineage>
</organism>
<dbReference type="CDD" id="cd03794">
    <property type="entry name" value="GT4_WbuB-like"/>
    <property type="match status" value="1"/>
</dbReference>
<dbReference type="InterPro" id="IPR028098">
    <property type="entry name" value="Glyco_trans_4-like_N"/>
</dbReference>
<evidence type="ECO:0000256" key="1">
    <source>
        <dbReference type="SAM" id="MobiDB-lite"/>
    </source>
</evidence>
<sequence>MRILYLHQHFSTREGATGTRSLAMAEALAARGHAVTLACGQYAGAVSGLSGGFRRGRRKGMVGAVRVVEFAIPCGNAQGFAARGAAFLRYAVRAGGLALAGHWDLIIASSTPLTVALPALAARGLRGLPFLFEIRDPWPELPRAMGVGSPLLWQGLDLLADAACRRAAAVIALSEGMAATAVAHGAEPSRVAVVPNGCDLGLFGPGVAPWRPEGLAPETVLAVYAGAHGPANGLDQLLAAAALLQARGAPVTLLLVGEGGDKPRLTARAAAMGLTALRFLDPLPKPRLAGLLAGAQIGVQCLAPVPEFAEWTAPNKLMDYLAAGLPVVANLGGRAARLLEDDPLGRCGIATPPGDTPALAGALAALAADPGRRAALGAAARAQAEQRWDRRVLAERFCVVVEQSQGGAAGRALAPAGVRERSPRAA</sequence>
<dbReference type="InterPro" id="IPR050194">
    <property type="entry name" value="Glycosyltransferase_grp1"/>
</dbReference>
<feature type="domain" description="Glycosyltransferase subfamily 4-like N-terminal" evidence="2">
    <location>
        <begin position="16"/>
        <end position="197"/>
    </location>
</feature>
<dbReference type="RefSeq" id="WP_186768618.1">
    <property type="nucleotide sequence ID" value="NZ_JACOMF010000001.1"/>
</dbReference>
<comment type="caution">
    <text evidence="3">The sequence shown here is derived from an EMBL/GenBank/DDBJ whole genome shotgun (WGS) entry which is preliminary data.</text>
</comment>
<reference evidence="3" key="1">
    <citation type="submission" date="2020-08" db="EMBL/GenBank/DDBJ databases">
        <authorList>
            <person name="Hu Y."/>
            <person name="Nguyen S.V."/>
            <person name="Li F."/>
            <person name="Fanning S."/>
        </authorList>
    </citation>
    <scope>NUCLEOTIDE SEQUENCE</scope>
    <source>
        <strain evidence="3">SYSU D8009</strain>
    </source>
</reference>
<dbReference type="Proteomes" id="UP000600101">
    <property type="component" value="Unassembled WGS sequence"/>
</dbReference>
<dbReference type="EMBL" id="JACOMF010000001">
    <property type="protein sequence ID" value="MBC4013852.1"/>
    <property type="molecule type" value="Genomic_DNA"/>
</dbReference>
<dbReference type="SUPFAM" id="SSF53756">
    <property type="entry name" value="UDP-Glycosyltransferase/glycogen phosphorylase"/>
    <property type="match status" value="1"/>
</dbReference>
<dbReference type="PANTHER" id="PTHR45947">
    <property type="entry name" value="SULFOQUINOVOSYL TRANSFERASE SQD2"/>
    <property type="match status" value="1"/>
</dbReference>
<dbReference type="Pfam" id="PF13692">
    <property type="entry name" value="Glyco_trans_1_4"/>
    <property type="match status" value="1"/>
</dbReference>
<dbReference type="GO" id="GO:0016758">
    <property type="term" value="F:hexosyltransferase activity"/>
    <property type="evidence" value="ECO:0007669"/>
    <property type="project" value="TreeGrafter"/>
</dbReference>
<gene>
    <name evidence="3" type="ORF">H7965_00835</name>
</gene>
<keyword evidence="4" id="KW-1185">Reference proteome</keyword>
<evidence type="ECO:0000313" key="4">
    <source>
        <dbReference type="Proteomes" id="UP000600101"/>
    </source>
</evidence>
<dbReference type="Pfam" id="PF13579">
    <property type="entry name" value="Glyco_trans_4_4"/>
    <property type="match status" value="1"/>
</dbReference>
<evidence type="ECO:0000259" key="2">
    <source>
        <dbReference type="Pfam" id="PF13579"/>
    </source>
</evidence>
<proteinExistence type="predicted"/>
<evidence type="ECO:0000313" key="3">
    <source>
        <dbReference type="EMBL" id="MBC4013852.1"/>
    </source>
</evidence>
<dbReference type="AlphaFoldDB" id="A0A9X0QV09"/>
<protein>
    <submittedName>
        <fullName evidence="3">Glycosyltransferase family 4 protein</fullName>
    </submittedName>
</protein>
<name>A0A9X0QV09_9PROT</name>
<accession>A0A9X0QV09</accession>